<dbReference type="Proteomes" id="UP000054988">
    <property type="component" value="Unassembled WGS sequence"/>
</dbReference>
<reference evidence="1 2" key="1">
    <citation type="submission" date="2015-12" db="EMBL/GenBank/DDBJ databases">
        <title>Draft genome sequence of Moniliophthora roreri, the causal agent of frosty pod rot of cacao.</title>
        <authorList>
            <person name="Aime M.C."/>
            <person name="Diaz-Valderrama J.R."/>
            <person name="Kijpornyongpan T."/>
            <person name="Phillips-Mora W."/>
        </authorList>
    </citation>
    <scope>NUCLEOTIDE SEQUENCE [LARGE SCALE GENOMIC DNA]</scope>
    <source>
        <strain evidence="1 2">MCA 2952</strain>
    </source>
</reference>
<evidence type="ECO:0000313" key="1">
    <source>
        <dbReference type="EMBL" id="KTB41425.1"/>
    </source>
</evidence>
<proteinExistence type="predicted"/>
<organism evidence="1 2">
    <name type="scientific">Moniliophthora roreri</name>
    <name type="common">Frosty pod rot fungus</name>
    <name type="synonym">Monilia roreri</name>
    <dbReference type="NCBI Taxonomy" id="221103"/>
    <lineage>
        <taxon>Eukaryota</taxon>
        <taxon>Fungi</taxon>
        <taxon>Dikarya</taxon>
        <taxon>Basidiomycota</taxon>
        <taxon>Agaricomycotina</taxon>
        <taxon>Agaricomycetes</taxon>
        <taxon>Agaricomycetidae</taxon>
        <taxon>Agaricales</taxon>
        <taxon>Marasmiineae</taxon>
        <taxon>Marasmiaceae</taxon>
        <taxon>Moniliophthora</taxon>
    </lineage>
</organism>
<sequence length="14" mass="1348">MGNGFGNGANLSLP</sequence>
<comment type="caution">
    <text evidence="1">The sequence shown here is derived from an EMBL/GenBank/DDBJ whole genome shotgun (WGS) entry which is preliminary data.</text>
</comment>
<name>A0A0W0FYR8_MONRR</name>
<protein>
    <submittedName>
        <fullName evidence="1">Uncharacterized protein</fullName>
    </submittedName>
</protein>
<gene>
    <name evidence="1" type="ORF">WG66_5985</name>
</gene>
<accession>A0A0W0FYR8</accession>
<evidence type="ECO:0000313" key="2">
    <source>
        <dbReference type="Proteomes" id="UP000054988"/>
    </source>
</evidence>
<dbReference type="EMBL" id="LATX01001463">
    <property type="protein sequence ID" value="KTB41425.1"/>
    <property type="molecule type" value="Genomic_DNA"/>
</dbReference>